<feature type="signal peptide" evidence="13">
    <location>
        <begin position="1"/>
        <end position="19"/>
    </location>
</feature>
<evidence type="ECO:0000259" key="15">
    <source>
        <dbReference type="Pfam" id="PF07731"/>
    </source>
</evidence>
<evidence type="ECO:0000256" key="7">
    <source>
        <dbReference type="ARBA" id="ARBA00022729"/>
    </source>
</evidence>
<comment type="caution">
    <text evidence="17">The sequence shown here is derived from an EMBL/GenBank/DDBJ whole genome shotgun (WGS) entry which is preliminary data.</text>
</comment>
<evidence type="ECO:0000256" key="1">
    <source>
        <dbReference type="ARBA" id="ARBA00001935"/>
    </source>
</evidence>
<evidence type="ECO:0000259" key="14">
    <source>
        <dbReference type="Pfam" id="PF00394"/>
    </source>
</evidence>
<gene>
    <name evidence="17" type="ORF">GOP47_0018444</name>
</gene>
<dbReference type="InterPro" id="IPR034273">
    <property type="entry name" value="CuRO_1_AAO-like"/>
</dbReference>
<dbReference type="Pfam" id="PF00394">
    <property type="entry name" value="Cu-oxidase"/>
    <property type="match status" value="1"/>
</dbReference>
<evidence type="ECO:0000256" key="3">
    <source>
        <dbReference type="ARBA" id="ARBA00010609"/>
    </source>
</evidence>
<dbReference type="Gene3D" id="2.60.40.420">
    <property type="entry name" value="Cupredoxins - blue copper proteins"/>
    <property type="match status" value="3"/>
</dbReference>
<dbReference type="Pfam" id="PF07732">
    <property type="entry name" value="Cu-oxidase_3"/>
    <property type="match status" value="1"/>
</dbReference>
<dbReference type="SUPFAM" id="SSF49503">
    <property type="entry name" value="Cupredoxins"/>
    <property type="match status" value="3"/>
</dbReference>
<evidence type="ECO:0000256" key="5">
    <source>
        <dbReference type="ARBA" id="ARBA00022622"/>
    </source>
</evidence>
<evidence type="ECO:0000313" key="17">
    <source>
        <dbReference type="EMBL" id="KAI5065820.1"/>
    </source>
</evidence>
<evidence type="ECO:0000256" key="8">
    <source>
        <dbReference type="ARBA" id="ARBA00023008"/>
    </source>
</evidence>
<keyword evidence="18" id="KW-1185">Reference proteome</keyword>
<comment type="subcellular location">
    <subcellularLocation>
        <location evidence="2">Cell membrane</location>
        <topology evidence="2">Lipid-anchor</topology>
        <topology evidence="2">GPI-anchor</topology>
    </subcellularLocation>
</comment>
<dbReference type="InterPro" id="IPR008972">
    <property type="entry name" value="Cupredoxin"/>
</dbReference>
<sequence>MGLASLLFLSFVFSSLSSALDPFLNLEWNVSYITVAPLGVKQQVIAINGQFPGPIINSTTNFNLAINVLNSLDEDLLLTWNGVQQRRTSWQDGVSGTNCPIPPKWNWTYNFQVKDQIGSFFYFPSLSLQRASGGYGGLTITNRAVIAVPFGLPDGDITMMIGDWYNAGHKALRGKLDKGHSLGMPDGVLTNGKGPYPYNSTLVPKGILWETFNVESGKTYRIRVSNVGTSTALNFRIQNHNLMMVETEGSYVSQQNYSSGVDIHVGQSYSFLVTMDQNASSDYYIVASARFVNATKWARVTGVAILHYANSKGRASGPLPPPPDDQYDPNWSVNQARSIRWNLTAGAARPNPQGSFHYGQINVTQTLLLRGSKTTIKGVTRYALNDVSYQAPKTPLKLADYYNLTGVFTLDAFPSKPLNHSPSLLPSVMSGGYRGFLEIVFQNDDDEVQSYHMDGYAVFIVGFGSGTWTESDRGDYNKWDGVARSTTQVFPHSWTAVFVSLDNVGMWNVRSQLLPNWYLGQEMYIRVYNPDNTNKTEAPVPDNVIYCGRLANMQKTAFTTLSKEASTAATTLALCLGYSMLVAVISCWILVL</sequence>
<dbReference type="PANTHER" id="PTHR11709:SF58">
    <property type="entry name" value="SKU5 SIMILAR 3"/>
    <property type="match status" value="1"/>
</dbReference>
<evidence type="ECO:0000256" key="11">
    <source>
        <dbReference type="ARBA" id="ARBA00023288"/>
    </source>
</evidence>
<feature type="domain" description="Plastocyanin-like" evidence="14">
    <location>
        <begin position="156"/>
        <end position="310"/>
    </location>
</feature>
<dbReference type="InterPro" id="IPR011707">
    <property type="entry name" value="Cu-oxidase-like_N"/>
</dbReference>
<dbReference type="AlphaFoldDB" id="A0A9D4UDJ6"/>
<feature type="transmembrane region" description="Helical" evidence="12">
    <location>
        <begin position="568"/>
        <end position="591"/>
    </location>
</feature>
<keyword evidence="12" id="KW-0812">Transmembrane</keyword>
<comment type="similarity">
    <text evidence="3">Belongs to the multicopper oxidase family.</text>
</comment>
<dbReference type="InterPro" id="IPR001117">
    <property type="entry name" value="Cu-oxidase_2nd"/>
</dbReference>
<evidence type="ECO:0000256" key="12">
    <source>
        <dbReference type="SAM" id="Phobius"/>
    </source>
</evidence>
<evidence type="ECO:0000256" key="13">
    <source>
        <dbReference type="SAM" id="SignalP"/>
    </source>
</evidence>
<evidence type="ECO:0000256" key="9">
    <source>
        <dbReference type="ARBA" id="ARBA00023136"/>
    </source>
</evidence>
<dbReference type="GO" id="GO:0005507">
    <property type="term" value="F:copper ion binding"/>
    <property type="evidence" value="ECO:0007669"/>
    <property type="project" value="InterPro"/>
</dbReference>
<reference evidence="17" key="1">
    <citation type="submission" date="2021-01" db="EMBL/GenBank/DDBJ databases">
        <title>Adiantum capillus-veneris genome.</title>
        <authorList>
            <person name="Fang Y."/>
            <person name="Liao Q."/>
        </authorList>
    </citation>
    <scope>NUCLEOTIDE SEQUENCE</scope>
    <source>
        <strain evidence="17">H3</strain>
        <tissue evidence="17">Leaf</tissue>
    </source>
</reference>
<accession>A0A9D4UDJ6</accession>
<dbReference type="CDD" id="cd13846">
    <property type="entry name" value="CuRO_1_AAO_like_1"/>
    <property type="match status" value="1"/>
</dbReference>
<dbReference type="GO" id="GO:0005886">
    <property type="term" value="C:plasma membrane"/>
    <property type="evidence" value="ECO:0007669"/>
    <property type="project" value="UniProtKB-SubCell"/>
</dbReference>
<keyword evidence="7 13" id="KW-0732">Signal</keyword>
<evidence type="ECO:0000259" key="16">
    <source>
        <dbReference type="Pfam" id="PF07732"/>
    </source>
</evidence>
<organism evidence="17 18">
    <name type="scientific">Adiantum capillus-veneris</name>
    <name type="common">Maidenhair fern</name>
    <dbReference type="NCBI Taxonomy" id="13818"/>
    <lineage>
        <taxon>Eukaryota</taxon>
        <taxon>Viridiplantae</taxon>
        <taxon>Streptophyta</taxon>
        <taxon>Embryophyta</taxon>
        <taxon>Tracheophyta</taxon>
        <taxon>Polypodiopsida</taxon>
        <taxon>Polypodiidae</taxon>
        <taxon>Polypodiales</taxon>
        <taxon>Pteridineae</taxon>
        <taxon>Pteridaceae</taxon>
        <taxon>Vittarioideae</taxon>
        <taxon>Adiantum</taxon>
    </lineage>
</organism>
<dbReference type="FunFam" id="2.60.40.420:FF:000012">
    <property type="entry name" value="Monocopper oxidase-like protein"/>
    <property type="match status" value="1"/>
</dbReference>
<evidence type="ECO:0000256" key="10">
    <source>
        <dbReference type="ARBA" id="ARBA00023180"/>
    </source>
</evidence>
<evidence type="ECO:0008006" key="19">
    <source>
        <dbReference type="Google" id="ProtNLM"/>
    </source>
</evidence>
<keyword evidence="12" id="KW-1133">Transmembrane helix</keyword>
<evidence type="ECO:0000256" key="2">
    <source>
        <dbReference type="ARBA" id="ARBA00004609"/>
    </source>
</evidence>
<dbReference type="PANTHER" id="PTHR11709">
    <property type="entry name" value="MULTI-COPPER OXIDASE"/>
    <property type="match status" value="1"/>
</dbReference>
<keyword evidence="9 12" id="KW-0472">Membrane</keyword>
<dbReference type="InterPro" id="IPR011706">
    <property type="entry name" value="Cu-oxidase_C"/>
</dbReference>
<evidence type="ECO:0000256" key="4">
    <source>
        <dbReference type="ARBA" id="ARBA00022475"/>
    </source>
</evidence>
<feature type="domain" description="Plastocyanin-like" evidence="16">
    <location>
        <begin position="30"/>
        <end position="143"/>
    </location>
</feature>
<keyword evidence="6" id="KW-0479">Metal-binding</keyword>
<keyword evidence="4" id="KW-1003">Cell membrane</keyword>
<keyword evidence="5" id="KW-0336">GPI-anchor</keyword>
<dbReference type="InterPro" id="IPR045087">
    <property type="entry name" value="Cu-oxidase_fam"/>
</dbReference>
<dbReference type="GO" id="GO:0098552">
    <property type="term" value="C:side of membrane"/>
    <property type="evidence" value="ECO:0007669"/>
    <property type="project" value="UniProtKB-KW"/>
</dbReference>
<dbReference type="OrthoDB" id="2121828at2759"/>
<feature type="domain" description="Plastocyanin-like" evidence="15">
    <location>
        <begin position="394"/>
        <end position="531"/>
    </location>
</feature>
<dbReference type="GO" id="GO:0016491">
    <property type="term" value="F:oxidoreductase activity"/>
    <property type="evidence" value="ECO:0007669"/>
    <property type="project" value="InterPro"/>
</dbReference>
<keyword evidence="11" id="KW-0449">Lipoprotein</keyword>
<dbReference type="Pfam" id="PF07731">
    <property type="entry name" value="Cu-oxidase_2"/>
    <property type="match status" value="1"/>
</dbReference>
<proteinExistence type="inferred from homology"/>
<keyword evidence="8" id="KW-0186">Copper</keyword>
<name>A0A9D4UDJ6_ADICA</name>
<protein>
    <recommendedName>
        <fullName evidence="19">Monocopper oxidase-like protein SKU5</fullName>
    </recommendedName>
</protein>
<keyword evidence="10" id="KW-0325">Glycoprotein</keyword>
<dbReference type="EMBL" id="JABFUD020000018">
    <property type="protein sequence ID" value="KAI5065820.1"/>
    <property type="molecule type" value="Genomic_DNA"/>
</dbReference>
<dbReference type="FunFam" id="2.60.40.420:FF:000016">
    <property type="entry name" value="Monocopper oxidase-like protein"/>
    <property type="match status" value="1"/>
</dbReference>
<dbReference type="FunFam" id="2.60.40.420:FF:000023">
    <property type="entry name" value="Monocopper oxidase-like protein SKU5"/>
    <property type="match status" value="1"/>
</dbReference>
<evidence type="ECO:0000313" key="18">
    <source>
        <dbReference type="Proteomes" id="UP000886520"/>
    </source>
</evidence>
<feature type="chain" id="PRO_5039660340" description="Monocopper oxidase-like protein SKU5" evidence="13">
    <location>
        <begin position="20"/>
        <end position="592"/>
    </location>
</feature>
<dbReference type="Proteomes" id="UP000886520">
    <property type="component" value="Chromosome 18"/>
</dbReference>
<evidence type="ECO:0000256" key="6">
    <source>
        <dbReference type="ARBA" id="ARBA00022723"/>
    </source>
</evidence>
<comment type="cofactor">
    <cofactor evidence="1">
        <name>Cu cation</name>
        <dbReference type="ChEBI" id="CHEBI:23378"/>
    </cofactor>
</comment>